<dbReference type="HOGENOM" id="CLU_042688_0_1_1"/>
<dbReference type="eggNOG" id="ENOG502SRIH">
    <property type="taxonomic scope" value="Eukaryota"/>
</dbReference>
<keyword evidence="3" id="KW-0808">Transferase</keyword>
<dbReference type="VEuPathDB" id="FungiDB:MPH_05449"/>
<dbReference type="InterPro" id="IPR044053">
    <property type="entry name" value="AsaB-like"/>
</dbReference>
<reference evidence="3 4" key="1">
    <citation type="journal article" date="2012" name="BMC Genomics">
        <title>Tools to kill: Genome of one of the most destructive plant pathogenic fungi Macrophomina phaseolina.</title>
        <authorList>
            <person name="Islam M.S."/>
            <person name="Haque M.S."/>
            <person name="Islam M.M."/>
            <person name="Emdad E.M."/>
            <person name="Halim A."/>
            <person name="Hossen Q.M.M."/>
            <person name="Hossain M.Z."/>
            <person name="Ahmed B."/>
            <person name="Rahim S."/>
            <person name="Rahman M.S."/>
            <person name="Alam M.M."/>
            <person name="Hou S."/>
            <person name="Wan X."/>
            <person name="Saito J.A."/>
            <person name="Alam M."/>
        </authorList>
    </citation>
    <scope>NUCLEOTIDE SEQUENCE [LARGE SCALE GENOMIC DNA]</scope>
    <source>
        <strain evidence="3 4">MS6</strain>
    </source>
</reference>
<accession>K2R4R3</accession>
<keyword evidence="1" id="KW-0560">Oxidoreductase</keyword>
<gene>
    <name evidence="3" type="ORF">MPH_05449</name>
</gene>
<comment type="similarity">
    <text evidence="2">Belongs to the asaB hydroxylase/desaturase family.</text>
</comment>
<dbReference type="PANTHER" id="PTHR34598:SF3">
    <property type="entry name" value="OXIDOREDUCTASE AN1597"/>
    <property type="match status" value="1"/>
</dbReference>
<dbReference type="PANTHER" id="PTHR34598">
    <property type="entry name" value="BLL6449 PROTEIN"/>
    <property type="match status" value="1"/>
</dbReference>
<organism evidence="3 4">
    <name type="scientific">Macrophomina phaseolina (strain MS6)</name>
    <name type="common">Charcoal rot fungus</name>
    <dbReference type="NCBI Taxonomy" id="1126212"/>
    <lineage>
        <taxon>Eukaryota</taxon>
        <taxon>Fungi</taxon>
        <taxon>Dikarya</taxon>
        <taxon>Ascomycota</taxon>
        <taxon>Pezizomycotina</taxon>
        <taxon>Dothideomycetes</taxon>
        <taxon>Dothideomycetes incertae sedis</taxon>
        <taxon>Botryosphaeriales</taxon>
        <taxon>Botryosphaeriaceae</taxon>
        <taxon>Macrophomina</taxon>
    </lineage>
</organism>
<dbReference type="Proteomes" id="UP000007129">
    <property type="component" value="Unassembled WGS sequence"/>
</dbReference>
<dbReference type="OrthoDB" id="412788at2759"/>
<dbReference type="GO" id="GO:0016491">
    <property type="term" value="F:oxidoreductase activity"/>
    <property type="evidence" value="ECO:0007669"/>
    <property type="project" value="UniProtKB-KW"/>
</dbReference>
<dbReference type="AlphaFoldDB" id="K2R4R3"/>
<name>K2R4R3_MACPH</name>
<proteinExistence type="inferred from homology"/>
<evidence type="ECO:0000313" key="4">
    <source>
        <dbReference type="Proteomes" id="UP000007129"/>
    </source>
</evidence>
<comment type="caution">
    <text evidence="3">The sequence shown here is derived from an EMBL/GenBank/DDBJ whole genome shotgun (WGS) entry which is preliminary data.</text>
</comment>
<protein>
    <submittedName>
        <fullName evidence="3">CmcJ-like methyltransferase, putative</fullName>
    </submittedName>
</protein>
<dbReference type="InParanoid" id="K2R4R3"/>
<keyword evidence="3" id="KW-0489">Methyltransferase</keyword>
<dbReference type="GO" id="GO:0032259">
    <property type="term" value="P:methylation"/>
    <property type="evidence" value="ECO:0007669"/>
    <property type="project" value="UniProtKB-KW"/>
</dbReference>
<dbReference type="STRING" id="1126212.K2R4R3"/>
<evidence type="ECO:0000256" key="1">
    <source>
        <dbReference type="ARBA" id="ARBA00023002"/>
    </source>
</evidence>
<dbReference type="NCBIfam" id="NF041278">
    <property type="entry name" value="CmcJ_NvfI_EfuI"/>
    <property type="match status" value="1"/>
</dbReference>
<sequence>MDTLRKRVIHSHAHFLQRDVLYEEEKPYSLRYTPPEAFPRANIRLEKHGITVHDVRSTKDELSFKEDGCAVMDLRTEMQNEDWDSEAKIKSVYLLEVADMLCRALNAVQVQIFEHTVRKRHETFPISTGQPYKYNQPTSIAHVDTTVRWVLEMVRSLNPDNADEIVKHRVQCVNVWKPLVGPVKDWPLALCKPQTIDPSMDLEPCDLVYPDYVVENQQVYFSEDLEWLYLSDQQPHEAWVFLQADTDPSGKPGKHAFDTVVSELIGEVPHTAFPLPDHSGEEAPRESIEVRALVYYGGVETSE</sequence>
<evidence type="ECO:0000313" key="3">
    <source>
        <dbReference type="EMBL" id="EKG17381.1"/>
    </source>
</evidence>
<dbReference type="GO" id="GO:0008168">
    <property type="term" value="F:methyltransferase activity"/>
    <property type="evidence" value="ECO:0007669"/>
    <property type="project" value="UniProtKB-KW"/>
</dbReference>
<evidence type="ECO:0000256" key="2">
    <source>
        <dbReference type="ARBA" id="ARBA00023604"/>
    </source>
</evidence>
<dbReference type="EMBL" id="AHHD01000249">
    <property type="protein sequence ID" value="EKG17381.1"/>
    <property type="molecule type" value="Genomic_DNA"/>
</dbReference>